<dbReference type="EMBL" id="CP022684">
    <property type="protein sequence ID" value="AUM11436.1"/>
    <property type="molecule type" value="Genomic_DNA"/>
</dbReference>
<dbReference type="OrthoDB" id="6402501at2"/>
<feature type="transmembrane region" description="Helical" evidence="1">
    <location>
        <begin position="6"/>
        <end position="26"/>
    </location>
</feature>
<dbReference type="Pfam" id="PF05545">
    <property type="entry name" value="FixQ"/>
    <property type="match status" value="1"/>
</dbReference>
<organism evidence="2 3">
    <name type="scientific">Ketobacter alkanivorans</name>
    <dbReference type="NCBI Taxonomy" id="1917421"/>
    <lineage>
        <taxon>Bacteria</taxon>
        <taxon>Pseudomonadati</taxon>
        <taxon>Pseudomonadota</taxon>
        <taxon>Gammaproteobacteria</taxon>
        <taxon>Pseudomonadales</taxon>
        <taxon>Ketobacteraceae</taxon>
        <taxon>Ketobacter</taxon>
    </lineage>
</organism>
<proteinExistence type="predicted"/>
<keyword evidence="3" id="KW-1185">Reference proteome</keyword>
<dbReference type="RefSeq" id="WP_101892776.1">
    <property type="nucleotide sequence ID" value="NZ_CP022684.1"/>
</dbReference>
<sequence>MDINTWRGIATVLAFVAFIGVCWWTFSARRKKGFDDAANLPFADDANHENTLKHEKGHGD</sequence>
<keyword evidence="1" id="KW-0812">Transmembrane</keyword>
<dbReference type="KEGG" id="kak:Kalk_02905"/>
<evidence type="ECO:0000313" key="2">
    <source>
        <dbReference type="EMBL" id="AUM11436.1"/>
    </source>
</evidence>
<accession>A0A2K9LGC8</accession>
<gene>
    <name evidence="2" type="ORF">Kalk_02905</name>
</gene>
<dbReference type="AlphaFoldDB" id="A0A2K9LGC8"/>
<evidence type="ECO:0000313" key="3">
    <source>
        <dbReference type="Proteomes" id="UP000235116"/>
    </source>
</evidence>
<dbReference type="InterPro" id="IPR008621">
    <property type="entry name" value="Cbb3-typ_cyt_oxidase_comp"/>
</dbReference>
<name>A0A2K9LGC8_9GAMM</name>
<reference evidence="3" key="1">
    <citation type="submission" date="2017-08" db="EMBL/GenBank/DDBJ databases">
        <title>Direct submision.</title>
        <authorList>
            <person name="Kim S.-J."/>
            <person name="Rhee S.-K."/>
        </authorList>
    </citation>
    <scope>NUCLEOTIDE SEQUENCE [LARGE SCALE GENOMIC DNA]</scope>
    <source>
        <strain evidence="3">GI5</strain>
    </source>
</reference>
<dbReference type="CDD" id="cd01324">
    <property type="entry name" value="cbb3_Oxidase_CcoQ"/>
    <property type="match status" value="1"/>
</dbReference>
<keyword evidence="1" id="KW-0472">Membrane</keyword>
<dbReference type="Proteomes" id="UP000235116">
    <property type="component" value="Chromosome"/>
</dbReference>
<evidence type="ECO:0000256" key="1">
    <source>
        <dbReference type="SAM" id="Phobius"/>
    </source>
</evidence>
<keyword evidence="1" id="KW-1133">Transmembrane helix</keyword>
<protein>
    <submittedName>
        <fullName evidence="2">CcoQ/FixQ family Cbb3-type cytochrome c oxidase assembly chaperone</fullName>
    </submittedName>
</protein>